<protein>
    <submittedName>
        <fullName evidence="1">Uncharacterized protein</fullName>
    </submittedName>
</protein>
<dbReference type="AlphaFoldDB" id="A0AA35Z9C5"/>
<sequence>MFGAPVLSKINTVVVGFYHGSREWRRELFRWGIPAKTGDEVLGSSSRGMNLIGASLVGTSHVTATLMVLKRVVGLDGLMLLKEVSCDYFHGERTHGEAGESFYSGSQGCECVWQATHVHTHAAIHLTPFIRLTCLRGC</sequence>
<keyword evidence="2" id="KW-1185">Reference proteome</keyword>
<reference evidence="1" key="1">
    <citation type="submission" date="2023-04" db="EMBL/GenBank/DDBJ databases">
        <authorList>
            <person name="Vijverberg K."/>
            <person name="Xiong W."/>
            <person name="Schranz E."/>
        </authorList>
    </citation>
    <scope>NUCLEOTIDE SEQUENCE</scope>
</reference>
<proteinExistence type="predicted"/>
<dbReference type="EMBL" id="OX465081">
    <property type="protein sequence ID" value="CAI9288344.1"/>
    <property type="molecule type" value="Genomic_DNA"/>
</dbReference>
<organism evidence="1 2">
    <name type="scientific">Lactuca saligna</name>
    <name type="common">Willowleaf lettuce</name>
    <dbReference type="NCBI Taxonomy" id="75948"/>
    <lineage>
        <taxon>Eukaryota</taxon>
        <taxon>Viridiplantae</taxon>
        <taxon>Streptophyta</taxon>
        <taxon>Embryophyta</taxon>
        <taxon>Tracheophyta</taxon>
        <taxon>Spermatophyta</taxon>
        <taxon>Magnoliopsida</taxon>
        <taxon>eudicotyledons</taxon>
        <taxon>Gunneridae</taxon>
        <taxon>Pentapetalae</taxon>
        <taxon>asterids</taxon>
        <taxon>campanulids</taxon>
        <taxon>Asterales</taxon>
        <taxon>Asteraceae</taxon>
        <taxon>Cichorioideae</taxon>
        <taxon>Cichorieae</taxon>
        <taxon>Lactucinae</taxon>
        <taxon>Lactuca</taxon>
    </lineage>
</organism>
<evidence type="ECO:0000313" key="2">
    <source>
        <dbReference type="Proteomes" id="UP001177003"/>
    </source>
</evidence>
<accession>A0AA35Z9C5</accession>
<dbReference type="Proteomes" id="UP001177003">
    <property type="component" value="Chromosome 5"/>
</dbReference>
<evidence type="ECO:0000313" key="1">
    <source>
        <dbReference type="EMBL" id="CAI9288344.1"/>
    </source>
</evidence>
<gene>
    <name evidence="1" type="ORF">LSALG_LOCUS27652</name>
</gene>
<name>A0AA35Z9C5_LACSI</name>